<evidence type="ECO:0000313" key="2">
    <source>
        <dbReference type="Proteomes" id="UP000824169"/>
    </source>
</evidence>
<dbReference type="AlphaFoldDB" id="A0A9D1P534"/>
<dbReference type="Proteomes" id="UP000824169">
    <property type="component" value="Unassembled WGS sequence"/>
</dbReference>
<comment type="caution">
    <text evidence="1">The sequence shown here is derived from an EMBL/GenBank/DDBJ whole genome shotgun (WGS) entry which is preliminary data.</text>
</comment>
<dbReference type="EMBL" id="DVOO01000030">
    <property type="protein sequence ID" value="HIV26121.1"/>
    <property type="molecule type" value="Genomic_DNA"/>
</dbReference>
<reference evidence="1" key="2">
    <citation type="journal article" date="2021" name="PeerJ">
        <title>Extensive microbial diversity within the chicken gut microbiome revealed by metagenomics and culture.</title>
        <authorList>
            <person name="Gilroy R."/>
            <person name="Ravi A."/>
            <person name="Getino M."/>
            <person name="Pursley I."/>
            <person name="Horton D.L."/>
            <person name="Alikhan N.F."/>
            <person name="Baker D."/>
            <person name="Gharbi K."/>
            <person name="Hall N."/>
            <person name="Watson M."/>
            <person name="Adriaenssens E.M."/>
            <person name="Foster-Nyarko E."/>
            <person name="Jarju S."/>
            <person name="Secka A."/>
            <person name="Antonio M."/>
            <person name="Oren A."/>
            <person name="Chaudhuri R.R."/>
            <person name="La Ragione R."/>
            <person name="Hildebrand F."/>
            <person name="Pallen M.J."/>
        </authorList>
    </citation>
    <scope>NUCLEOTIDE SEQUENCE</scope>
    <source>
        <strain evidence="1">CHK188-20938</strain>
    </source>
</reference>
<sequence length="221" mass="24183">MKKLKRWNRGLMAGAILIIAVILFQLADQARFRSSIPEISRIIQSYETQAGAALANSGATEAGNAFLNVVEQFWADPETVPPSMRYSSTRSAFYSALEDTENVFLPLAYEETLQSCRISKSGPGTCSAVLTIDSTAWLDRYGTYMSPFGPGYAYNELAEDFSQELETPASVADGRQAIRLSCQLNVTLQLSETEGTWKISCAQMYAMSSASSLADIQEVPV</sequence>
<proteinExistence type="predicted"/>
<protein>
    <submittedName>
        <fullName evidence="1">Uncharacterized protein</fullName>
    </submittedName>
</protein>
<name>A0A9D1P534_9FIRM</name>
<organism evidence="1 2">
    <name type="scientific">Candidatus Scatomonas pullistercoris</name>
    <dbReference type="NCBI Taxonomy" id="2840920"/>
    <lineage>
        <taxon>Bacteria</taxon>
        <taxon>Bacillati</taxon>
        <taxon>Bacillota</taxon>
        <taxon>Clostridia</taxon>
        <taxon>Lachnospirales</taxon>
        <taxon>Lachnospiraceae</taxon>
        <taxon>Lachnospiraceae incertae sedis</taxon>
        <taxon>Candidatus Scatomonas</taxon>
    </lineage>
</organism>
<accession>A0A9D1P534</accession>
<evidence type="ECO:0000313" key="1">
    <source>
        <dbReference type="EMBL" id="HIV26121.1"/>
    </source>
</evidence>
<reference evidence="1" key="1">
    <citation type="submission" date="2020-10" db="EMBL/GenBank/DDBJ databases">
        <authorList>
            <person name="Gilroy R."/>
        </authorList>
    </citation>
    <scope>NUCLEOTIDE SEQUENCE</scope>
    <source>
        <strain evidence="1">CHK188-20938</strain>
    </source>
</reference>
<gene>
    <name evidence="1" type="ORF">IAB71_10160</name>
</gene>